<proteinExistence type="predicted"/>
<sequence length="218" mass="22797">MYARLPNLALLVILSACATPPQAQPWFNARAFAGMVSAPAQGEPAALDIVLDGVDGGELRISDCKQVERLPRARVVDAQQGLVDVLRINCEAYRQFLAGGPALHSSLPADFDAAFVARLPAAVLPEGQDGGASGTLGDSPLVLAIEAAGGGRMAIRTAASDVVLTLLARTDVDSDGHEDILLSVGWRVRGAFGRGVALLRLTHTGPDDAIEVVERFLP</sequence>
<reference evidence="2 3" key="1">
    <citation type="submission" date="2018-03" db="EMBL/GenBank/DDBJ databases">
        <authorList>
            <person name="Keele B.F."/>
        </authorList>
    </citation>
    <scope>NUCLEOTIDE SEQUENCE [LARGE SCALE GENOMIC DNA]</scope>
    <source>
        <strain evidence="2 3">D20</strain>
    </source>
</reference>
<evidence type="ECO:0000256" key="1">
    <source>
        <dbReference type="SAM" id="SignalP"/>
    </source>
</evidence>
<feature type="signal peptide" evidence="1">
    <location>
        <begin position="1"/>
        <end position="23"/>
    </location>
</feature>
<dbReference type="Proteomes" id="UP000241193">
    <property type="component" value="Unassembled WGS sequence"/>
</dbReference>
<keyword evidence="3" id="KW-1185">Reference proteome</keyword>
<dbReference type="AlphaFoldDB" id="A0A2T4IDC0"/>
<protein>
    <recommendedName>
        <fullName evidence="4">FG-GAP repeat protein</fullName>
    </recommendedName>
</protein>
<reference evidence="2 3" key="2">
    <citation type="submission" date="2018-04" db="EMBL/GenBank/DDBJ databases">
        <title>Thauera lacus sp. nov., isolated from an saline lake in Inner Mongolia, China.</title>
        <authorList>
            <person name="Liang Q.-Y."/>
        </authorList>
    </citation>
    <scope>NUCLEOTIDE SEQUENCE [LARGE SCALE GENOMIC DNA]</scope>
    <source>
        <strain evidence="2 3">D20</strain>
    </source>
</reference>
<keyword evidence="1" id="KW-0732">Signal</keyword>
<feature type="chain" id="PRO_5015705602" description="FG-GAP repeat protein" evidence="1">
    <location>
        <begin position="24"/>
        <end position="218"/>
    </location>
</feature>
<evidence type="ECO:0000313" key="2">
    <source>
        <dbReference type="EMBL" id="PTD95767.1"/>
    </source>
</evidence>
<dbReference type="EMBL" id="PZKC01000010">
    <property type="protein sequence ID" value="PTD95767.1"/>
    <property type="molecule type" value="Genomic_DNA"/>
</dbReference>
<accession>A0A2T4IDC0</accession>
<name>A0A2T4IDC0_9RHOO</name>
<evidence type="ECO:0000313" key="3">
    <source>
        <dbReference type="Proteomes" id="UP000241193"/>
    </source>
</evidence>
<organism evidence="2 3">
    <name type="scientific">Pseudothauera lacus</name>
    <dbReference type="NCBI Taxonomy" id="2136175"/>
    <lineage>
        <taxon>Bacteria</taxon>
        <taxon>Pseudomonadati</taxon>
        <taxon>Pseudomonadota</taxon>
        <taxon>Betaproteobacteria</taxon>
        <taxon>Rhodocyclales</taxon>
        <taxon>Zoogloeaceae</taxon>
        <taxon>Pseudothauera</taxon>
    </lineage>
</organism>
<dbReference type="RefSeq" id="WP_107494009.1">
    <property type="nucleotide sequence ID" value="NZ_PZKC01000010.1"/>
</dbReference>
<comment type="caution">
    <text evidence="2">The sequence shown here is derived from an EMBL/GenBank/DDBJ whole genome shotgun (WGS) entry which is preliminary data.</text>
</comment>
<evidence type="ECO:0008006" key="4">
    <source>
        <dbReference type="Google" id="ProtNLM"/>
    </source>
</evidence>
<dbReference type="PROSITE" id="PS51257">
    <property type="entry name" value="PROKAR_LIPOPROTEIN"/>
    <property type="match status" value="1"/>
</dbReference>
<gene>
    <name evidence="2" type="ORF">C8261_12245</name>
</gene>